<feature type="compositionally biased region" description="Polar residues" evidence="10">
    <location>
        <begin position="262"/>
        <end position="307"/>
    </location>
</feature>
<dbReference type="Gene3D" id="1.10.220.30">
    <property type="match status" value="3"/>
</dbReference>
<dbReference type="Proteomes" id="UP000006222">
    <property type="component" value="Unassembled WGS sequence"/>
</dbReference>
<feature type="domain" description="Flagellar motor switch protein FliG middle" evidence="11">
    <location>
        <begin position="144"/>
        <end position="213"/>
    </location>
</feature>
<feature type="compositionally biased region" description="Polar residues" evidence="10">
    <location>
        <begin position="74"/>
        <end position="89"/>
    </location>
</feature>
<dbReference type="PANTHER" id="PTHR30534:SF0">
    <property type="entry name" value="FLAGELLAR MOTOR SWITCH PROTEIN FLIG"/>
    <property type="match status" value="1"/>
</dbReference>
<evidence type="ECO:0000259" key="12">
    <source>
        <dbReference type="Pfam" id="PF14842"/>
    </source>
</evidence>
<dbReference type="AlphaFoldDB" id="F2AL89"/>
<dbReference type="InterPro" id="IPR028263">
    <property type="entry name" value="FliG_N"/>
</dbReference>
<comment type="subcellular location">
    <subcellularLocation>
        <location evidence="1">Bacterial flagellum basal body</location>
    </subcellularLocation>
    <subcellularLocation>
        <location evidence="2">Cell membrane</location>
        <topology evidence="2">Peripheral membrane protein</topology>
        <orientation evidence="2">Cytoplasmic side</orientation>
    </subcellularLocation>
</comment>
<feature type="compositionally biased region" description="Basic and acidic residues" evidence="10">
    <location>
        <begin position="319"/>
        <end position="333"/>
    </location>
</feature>
<evidence type="ECO:0000256" key="7">
    <source>
        <dbReference type="ARBA" id="ARBA00022779"/>
    </source>
</evidence>
<keyword evidence="9" id="KW-0975">Bacterial flagellum</keyword>
<protein>
    <recommendedName>
        <fullName evidence="4">Flagellar motor switch protein FliG</fullName>
    </recommendedName>
</protein>
<evidence type="ECO:0000256" key="5">
    <source>
        <dbReference type="ARBA" id="ARBA00022475"/>
    </source>
</evidence>
<evidence type="ECO:0000313" key="14">
    <source>
        <dbReference type="Proteomes" id="UP000006222"/>
    </source>
</evidence>
<feature type="compositionally biased region" description="Polar residues" evidence="10">
    <location>
        <begin position="123"/>
        <end position="137"/>
    </location>
</feature>
<dbReference type="Pfam" id="PF14841">
    <property type="entry name" value="FliG_M"/>
    <property type="match status" value="1"/>
</dbReference>
<dbReference type="PATRIC" id="fig|991778.3.peg.442"/>
<feature type="region of interest" description="Disordered" evidence="10">
    <location>
        <begin position="69"/>
        <end position="137"/>
    </location>
</feature>
<accession>F2AL89</accession>
<dbReference type="GO" id="GO:0009425">
    <property type="term" value="C:bacterial-type flagellum basal body"/>
    <property type="evidence" value="ECO:0007669"/>
    <property type="project" value="UniProtKB-SubCell"/>
</dbReference>
<keyword evidence="13" id="KW-0282">Flagellum</keyword>
<comment type="similarity">
    <text evidence="3">Belongs to the FliG family.</text>
</comment>
<keyword evidence="13" id="KW-0966">Cell projection</keyword>
<dbReference type="Pfam" id="PF14842">
    <property type="entry name" value="FliG_N"/>
    <property type="match status" value="1"/>
</dbReference>
<evidence type="ECO:0000256" key="2">
    <source>
        <dbReference type="ARBA" id="ARBA00004413"/>
    </source>
</evidence>
<dbReference type="GO" id="GO:0005886">
    <property type="term" value="C:plasma membrane"/>
    <property type="evidence" value="ECO:0007669"/>
    <property type="project" value="UniProtKB-SubCell"/>
</dbReference>
<dbReference type="RefSeq" id="WP_007324406.1">
    <property type="nucleotide sequence ID" value="NZ_AFAR01000018.1"/>
</dbReference>
<gene>
    <name evidence="13" type="ORF">RBWH47_04547</name>
</gene>
<dbReference type="GO" id="GO:0006935">
    <property type="term" value="P:chemotaxis"/>
    <property type="evidence" value="ECO:0007669"/>
    <property type="project" value="UniProtKB-KW"/>
</dbReference>
<dbReference type="InterPro" id="IPR032779">
    <property type="entry name" value="FliG_M"/>
</dbReference>
<evidence type="ECO:0000259" key="11">
    <source>
        <dbReference type="Pfam" id="PF14841"/>
    </source>
</evidence>
<name>F2AL89_RHOBT</name>
<keyword evidence="13" id="KW-0969">Cilium</keyword>
<evidence type="ECO:0000313" key="13">
    <source>
        <dbReference type="EMBL" id="EGF29565.1"/>
    </source>
</evidence>
<dbReference type="EMBL" id="AFAR01000018">
    <property type="protein sequence ID" value="EGF29565.1"/>
    <property type="molecule type" value="Genomic_DNA"/>
</dbReference>
<evidence type="ECO:0000256" key="9">
    <source>
        <dbReference type="ARBA" id="ARBA00023143"/>
    </source>
</evidence>
<dbReference type="GO" id="GO:0071973">
    <property type="term" value="P:bacterial-type flagellum-dependent cell motility"/>
    <property type="evidence" value="ECO:0007669"/>
    <property type="project" value="InterPro"/>
</dbReference>
<evidence type="ECO:0000256" key="3">
    <source>
        <dbReference type="ARBA" id="ARBA00010299"/>
    </source>
</evidence>
<reference evidence="13 14" key="1">
    <citation type="journal article" date="2013" name="Mar. Genomics">
        <title>Expression of sulfatases in Rhodopirellula baltica and the diversity of sulfatases in the genus Rhodopirellula.</title>
        <authorList>
            <person name="Wegner C.E."/>
            <person name="Richter-Heitmann T."/>
            <person name="Klindworth A."/>
            <person name="Klockow C."/>
            <person name="Richter M."/>
            <person name="Achstetter T."/>
            <person name="Glockner F.O."/>
            <person name="Harder J."/>
        </authorList>
    </citation>
    <scope>NUCLEOTIDE SEQUENCE [LARGE SCALE GENOMIC DNA]</scope>
    <source>
        <strain evidence="13 14">WH47</strain>
    </source>
</reference>
<keyword evidence="5" id="KW-1003">Cell membrane</keyword>
<feature type="domain" description="Flagellar motor switch protein FliG N-terminal" evidence="12">
    <location>
        <begin position="18"/>
        <end position="79"/>
    </location>
</feature>
<organism evidence="13 14">
    <name type="scientific">Rhodopirellula baltica WH47</name>
    <dbReference type="NCBI Taxonomy" id="991778"/>
    <lineage>
        <taxon>Bacteria</taxon>
        <taxon>Pseudomonadati</taxon>
        <taxon>Planctomycetota</taxon>
        <taxon>Planctomycetia</taxon>
        <taxon>Pirellulales</taxon>
        <taxon>Pirellulaceae</taxon>
        <taxon>Rhodopirellula</taxon>
    </lineage>
</organism>
<feature type="region of interest" description="Disordered" evidence="10">
    <location>
        <begin position="262"/>
        <end position="342"/>
    </location>
</feature>
<evidence type="ECO:0000256" key="1">
    <source>
        <dbReference type="ARBA" id="ARBA00004117"/>
    </source>
</evidence>
<keyword evidence="8" id="KW-0472">Membrane</keyword>
<feature type="compositionally biased region" description="Polar residues" evidence="10">
    <location>
        <begin position="98"/>
        <end position="114"/>
    </location>
</feature>
<sequence>MTAASPRYDDDARRAASLRRVAIVLKNLPRPVAAKLLGELPVESQQRLQYEVASLDEIDPLEHKRALESFAGSMRQSRPTATNRGNTGNPVDEIVLSRTASDRTNQMPSRSPAESHSKGPSHASPSGSTNQSFDFMDTLSNDDVRGLLQSEHPQTIAVVMASIDPRKAAAILPQFPPRQRQDILSRIGRLQEFPDSMIEDLASTFRTKAEALIARSQTNPLQDLINAYAPTEGWDPAQAARHVPTEAAAVSPRLKAILSEMTPTHEPSSPIAGNQSHTGNHSLPPATANQQTRSENTPIVAGSTMQADSDRPAPTLRVHSPDETPRGASHDRSNAAASPVSGLATDEIHQRLIKMKPRLLCEALGRVPTRTAMLCLCGLPNKTADSAISVLPRQQANQVRNQLANVGSMELREIDEAKEAVLVASTEQSSTVMAA</sequence>
<keyword evidence="6" id="KW-0145">Chemotaxis</keyword>
<dbReference type="SUPFAM" id="SSF48029">
    <property type="entry name" value="FliG"/>
    <property type="match status" value="3"/>
</dbReference>
<keyword evidence="7" id="KW-0283">Flagellar rotation</keyword>
<evidence type="ECO:0000256" key="6">
    <source>
        <dbReference type="ARBA" id="ARBA00022500"/>
    </source>
</evidence>
<proteinExistence type="inferred from homology"/>
<evidence type="ECO:0000256" key="8">
    <source>
        <dbReference type="ARBA" id="ARBA00023136"/>
    </source>
</evidence>
<dbReference type="PANTHER" id="PTHR30534">
    <property type="entry name" value="FLAGELLAR MOTOR SWITCH PROTEIN FLIG"/>
    <property type="match status" value="1"/>
</dbReference>
<comment type="caution">
    <text evidence="13">The sequence shown here is derived from an EMBL/GenBank/DDBJ whole genome shotgun (WGS) entry which is preliminary data.</text>
</comment>
<dbReference type="InterPro" id="IPR000090">
    <property type="entry name" value="Flg_Motor_Flig"/>
</dbReference>
<dbReference type="GO" id="GO:0003774">
    <property type="term" value="F:cytoskeletal motor activity"/>
    <property type="evidence" value="ECO:0007669"/>
    <property type="project" value="InterPro"/>
</dbReference>
<evidence type="ECO:0000256" key="4">
    <source>
        <dbReference type="ARBA" id="ARBA00021870"/>
    </source>
</evidence>
<dbReference type="InterPro" id="IPR011002">
    <property type="entry name" value="FliG_a-hlx"/>
</dbReference>
<evidence type="ECO:0000256" key="10">
    <source>
        <dbReference type="SAM" id="MobiDB-lite"/>
    </source>
</evidence>